<proteinExistence type="predicted"/>
<feature type="signal peptide" evidence="1">
    <location>
        <begin position="1"/>
        <end position="26"/>
    </location>
</feature>
<evidence type="ECO:0000256" key="1">
    <source>
        <dbReference type="SAM" id="SignalP"/>
    </source>
</evidence>
<name>A0A098QW43_9SPIO</name>
<dbReference type="Proteomes" id="UP000029692">
    <property type="component" value="Unassembled WGS sequence"/>
</dbReference>
<feature type="chain" id="PRO_5001938534" description="FMN-binding domain-containing protein" evidence="1">
    <location>
        <begin position="27"/>
        <end position="250"/>
    </location>
</feature>
<protein>
    <recommendedName>
        <fullName evidence="2">FMN-binding domain-containing protein</fullName>
    </recommendedName>
</protein>
<dbReference type="PROSITE" id="PS51257">
    <property type="entry name" value="PROKAR_LIPOPROTEIN"/>
    <property type="match status" value="1"/>
</dbReference>
<keyword evidence="4" id="KW-1185">Reference proteome</keyword>
<dbReference type="Gene3D" id="3.90.1010.20">
    <property type="match status" value="2"/>
</dbReference>
<evidence type="ECO:0000313" key="3">
    <source>
        <dbReference type="EMBL" id="KGE71899.1"/>
    </source>
</evidence>
<reference evidence="3 4" key="1">
    <citation type="submission" date="2014-05" db="EMBL/GenBank/DDBJ databases">
        <title>De novo Genome Sequence of Spirocheata sp.</title>
        <authorList>
            <person name="Shivani Y."/>
            <person name="Subhash Y."/>
            <person name="Tushar L."/>
            <person name="Sasikala C."/>
            <person name="Ramana C.V."/>
        </authorList>
    </citation>
    <scope>NUCLEOTIDE SEQUENCE [LARGE SCALE GENOMIC DNA]</scope>
    <source>
        <strain evidence="3 4">JC230</strain>
    </source>
</reference>
<gene>
    <name evidence="3" type="ORF">DC28_08780</name>
</gene>
<dbReference type="GO" id="GO:0010181">
    <property type="term" value="F:FMN binding"/>
    <property type="evidence" value="ECO:0007669"/>
    <property type="project" value="InterPro"/>
</dbReference>
<organism evidence="3 4">
    <name type="scientific">Spirochaeta lutea</name>
    <dbReference type="NCBI Taxonomy" id="1480694"/>
    <lineage>
        <taxon>Bacteria</taxon>
        <taxon>Pseudomonadati</taxon>
        <taxon>Spirochaetota</taxon>
        <taxon>Spirochaetia</taxon>
        <taxon>Spirochaetales</taxon>
        <taxon>Spirochaetaceae</taxon>
        <taxon>Spirochaeta</taxon>
    </lineage>
</organism>
<comment type="caution">
    <text evidence="3">The sequence shown here is derived from an EMBL/GenBank/DDBJ whole genome shotgun (WGS) entry which is preliminary data.</text>
</comment>
<dbReference type="STRING" id="1480694.DC28_08780"/>
<feature type="domain" description="FMN-binding" evidence="2">
    <location>
        <begin position="158"/>
        <end position="250"/>
    </location>
</feature>
<dbReference type="AlphaFoldDB" id="A0A098QW43"/>
<dbReference type="InterPro" id="IPR007329">
    <property type="entry name" value="FMN-bd"/>
</dbReference>
<dbReference type="RefSeq" id="WP_037547751.1">
    <property type="nucleotide sequence ID" value="NZ_JNUP01000064.1"/>
</dbReference>
<dbReference type="GO" id="GO:0016020">
    <property type="term" value="C:membrane"/>
    <property type="evidence" value="ECO:0007669"/>
    <property type="project" value="InterPro"/>
</dbReference>
<keyword evidence="1" id="KW-0732">Signal</keyword>
<evidence type="ECO:0000313" key="4">
    <source>
        <dbReference type="Proteomes" id="UP000029692"/>
    </source>
</evidence>
<evidence type="ECO:0000259" key="2">
    <source>
        <dbReference type="SMART" id="SM00900"/>
    </source>
</evidence>
<accession>A0A098QW43</accession>
<dbReference type="Pfam" id="PF04205">
    <property type="entry name" value="FMN_bind"/>
    <property type="match status" value="1"/>
</dbReference>
<dbReference type="SMART" id="SM00900">
    <property type="entry name" value="FMN_bind"/>
    <property type="match status" value="2"/>
</dbReference>
<dbReference type="EMBL" id="JNUP01000064">
    <property type="protein sequence ID" value="KGE71899.1"/>
    <property type="molecule type" value="Genomic_DNA"/>
</dbReference>
<dbReference type="OrthoDB" id="1937675at2"/>
<dbReference type="eggNOG" id="COG4939">
    <property type="taxonomic scope" value="Bacteria"/>
</dbReference>
<sequence>MRKSMIALFIVAAALLLFVGCGQEEAVTYRAEYSALDSHGWKPYVEVAVTEGGKITEVDFDYVNKAGARKSEDDGYNQRMLQITGTTNPEQFTVALEKALVEKQSAPVDVIAGATHSTENFNALAQAALAKAKAGDTTTAVLPMNDTYVVETEPDSRGYIAHLEVTYRNDKIAEVAYDEVKKAEDGTINYRKSEDAAYAERWGQNPAEVYKAYADALVANQSVSEADVITGATGAYNNFAGLVQKVREMR</sequence>
<feature type="domain" description="FMN-binding" evidence="2">
    <location>
        <begin position="40"/>
        <end position="132"/>
    </location>
</feature>